<dbReference type="Proteomes" id="UP000481252">
    <property type="component" value="Unassembled WGS sequence"/>
</dbReference>
<evidence type="ECO:0000256" key="1">
    <source>
        <dbReference type="SAM" id="Phobius"/>
    </source>
</evidence>
<feature type="transmembrane region" description="Helical" evidence="1">
    <location>
        <begin position="54"/>
        <end position="77"/>
    </location>
</feature>
<evidence type="ECO:0000313" key="2">
    <source>
        <dbReference type="EMBL" id="NGN39662.1"/>
    </source>
</evidence>
<proteinExistence type="predicted"/>
<feature type="transmembrane region" description="Helical" evidence="1">
    <location>
        <begin position="20"/>
        <end position="42"/>
    </location>
</feature>
<dbReference type="EMBL" id="JAAKZG010000001">
    <property type="protein sequence ID" value="NGN39662.1"/>
    <property type="molecule type" value="Genomic_DNA"/>
</dbReference>
<keyword evidence="1" id="KW-0812">Transmembrane</keyword>
<feature type="transmembrane region" description="Helical" evidence="1">
    <location>
        <begin position="116"/>
        <end position="133"/>
    </location>
</feature>
<sequence length="137" mass="15211">MAGSALFNLMLDAWETPDKMRTVTTLFAAGGFLAFPLGLWAAGFLSEGKRAETAFAAAFVSFAVATIGVTAVLYAIQYRLYYAQWHADAFTVIWAFQIVFTGLAAFYQFTVLGIRLFFPIGFVVLFIAALWFARRLH</sequence>
<dbReference type="RefSeq" id="WP_165113390.1">
    <property type="nucleotide sequence ID" value="NZ_JAAKZG010000001.1"/>
</dbReference>
<accession>A0A7C9R421</accession>
<gene>
    <name evidence="2" type="ORF">G6N74_01150</name>
</gene>
<reference evidence="2 3" key="1">
    <citation type="submission" date="2020-02" db="EMBL/GenBank/DDBJ databases">
        <title>Genome sequence of the type strain CGMCC 1.15528 of Mesorhizobium zhangyense.</title>
        <authorList>
            <person name="Gao J."/>
            <person name="Sun J."/>
        </authorList>
    </citation>
    <scope>NUCLEOTIDE SEQUENCE [LARGE SCALE GENOMIC DNA]</scope>
    <source>
        <strain evidence="2 3">CGMCC 1.15528</strain>
    </source>
</reference>
<organism evidence="2 3">
    <name type="scientific">Mesorhizobium zhangyense</name>
    <dbReference type="NCBI Taxonomy" id="1776730"/>
    <lineage>
        <taxon>Bacteria</taxon>
        <taxon>Pseudomonadati</taxon>
        <taxon>Pseudomonadota</taxon>
        <taxon>Alphaproteobacteria</taxon>
        <taxon>Hyphomicrobiales</taxon>
        <taxon>Phyllobacteriaceae</taxon>
        <taxon>Mesorhizobium</taxon>
    </lineage>
</organism>
<name>A0A7C9R421_9HYPH</name>
<dbReference type="AlphaFoldDB" id="A0A7C9R421"/>
<comment type="caution">
    <text evidence="2">The sequence shown here is derived from an EMBL/GenBank/DDBJ whole genome shotgun (WGS) entry which is preliminary data.</text>
</comment>
<feature type="transmembrane region" description="Helical" evidence="1">
    <location>
        <begin position="89"/>
        <end position="109"/>
    </location>
</feature>
<keyword evidence="1" id="KW-1133">Transmembrane helix</keyword>
<keyword evidence="1" id="KW-0472">Membrane</keyword>
<evidence type="ECO:0000313" key="3">
    <source>
        <dbReference type="Proteomes" id="UP000481252"/>
    </source>
</evidence>
<keyword evidence="3" id="KW-1185">Reference proteome</keyword>
<protein>
    <submittedName>
        <fullName evidence="2">Uncharacterized protein</fullName>
    </submittedName>
</protein>